<reference evidence="2 3" key="1">
    <citation type="submission" date="2020-08" db="EMBL/GenBank/DDBJ databases">
        <title>Genomic Encyclopedia of Type Strains, Phase III (KMG-III): the genomes of soil and plant-associated and newly described type strains.</title>
        <authorList>
            <person name="Whitman W."/>
        </authorList>
    </citation>
    <scope>NUCLEOTIDE SEQUENCE [LARGE SCALE GENOMIC DNA]</scope>
    <source>
        <strain evidence="2 3">CECT 3303</strain>
    </source>
</reference>
<comment type="caution">
    <text evidence="2">The sequence shown here is derived from an EMBL/GenBank/DDBJ whole genome shotgun (WGS) entry which is preliminary data.</text>
</comment>
<evidence type="ECO:0000313" key="3">
    <source>
        <dbReference type="Proteomes" id="UP000562352"/>
    </source>
</evidence>
<proteinExistence type="predicted"/>
<evidence type="ECO:0000313" key="2">
    <source>
        <dbReference type="EMBL" id="MBB5961345.1"/>
    </source>
</evidence>
<dbReference type="InterPro" id="IPR046080">
    <property type="entry name" value="DUF6098"/>
</dbReference>
<dbReference type="Pfam" id="PF19593">
    <property type="entry name" value="DUF6098"/>
    <property type="match status" value="1"/>
</dbReference>
<dbReference type="RefSeq" id="WP_184938083.1">
    <property type="nucleotide sequence ID" value="NZ_BAAAWZ010000001.1"/>
</dbReference>
<accession>A0A841CZH7</accession>
<name>A0A841CZH7_PLAVE</name>
<dbReference type="Proteomes" id="UP000562352">
    <property type="component" value="Unassembled WGS sequence"/>
</dbReference>
<feature type="compositionally biased region" description="Basic and acidic residues" evidence="1">
    <location>
        <begin position="142"/>
        <end position="158"/>
    </location>
</feature>
<dbReference type="AlphaFoldDB" id="A0A841CZH7"/>
<organism evidence="2 3">
    <name type="scientific">Planomonospora venezuelensis</name>
    <dbReference type="NCBI Taxonomy" id="1999"/>
    <lineage>
        <taxon>Bacteria</taxon>
        <taxon>Bacillati</taxon>
        <taxon>Actinomycetota</taxon>
        <taxon>Actinomycetes</taxon>
        <taxon>Streptosporangiales</taxon>
        <taxon>Streptosporangiaceae</taxon>
        <taxon>Planomonospora</taxon>
    </lineage>
</organism>
<gene>
    <name evidence="2" type="ORF">FHS22_000583</name>
</gene>
<feature type="region of interest" description="Disordered" evidence="1">
    <location>
        <begin position="135"/>
        <end position="158"/>
    </location>
</feature>
<evidence type="ECO:0000256" key="1">
    <source>
        <dbReference type="SAM" id="MobiDB-lite"/>
    </source>
</evidence>
<protein>
    <submittedName>
        <fullName evidence="2">Uncharacterized protein</fullName>
    </submittedName>
</protein>
<sequence>MESAPSVVTSLRELATLLGERRGLFIRWSRDPDGDRANGCSRDSLTGAELPGLSANPLDVEDWWGGRPIRLWVARRLHDYSHLRRDRGPGVKAWVLSGREVGRGPDNEPLVRCDEVVAIVDDAVMKEAGELVDSQGSCEWGPLDRGHANGDHEPADER</sequence>
<keyword evidence="3" id="KW-1185">Reference proteome</keyword>
<dbReference type="EMBL" id="JACHJJ010000001">
    <property type="protein sequence ID" value="MBB5961345.1"/>
    <property type="molecule type" value="Genomic_DNA"/>
</dbReference>